<organism evidence="13 14">
    <name type="scientific">Chitinophaga caeni</name>
    <dbReference type="NCBI Taxonomy" id="2029983"/>
    <lineage>
        <taxon>Bacteria</taxon>
        <taxon>Pseudomonadati</taxon>
        <taxon>Bacteroidota</taxon>
        <taxon>Chitinophagia</taxon>
        <taxon>Chitinophagales</taxon>
        <taxon>Chitinophagaceae</taxon>
        <taxon>Chitinophaga</taxon>
    </lineage>
</organism>
<dbReference type="InterPro" id="IPR037066">
    <property type="entry name" value="Plug_dom_sf"/>
</dbReference>
<evidence type="ECO:0000256" key="5">
    <source>
        <dbReference type="ARBA" id="ARBA00023077"/>
    </source>
</evidence>
<dbReference type="Pfam" id="PF13715">
    <property type="entry name" value="CarbopepD_reg_2"/>
    <property type="match status" value="1"/>
</dbReference>
<dbReference type="Gene3D" id="2.170.130.10">
    <property type="entry name" value="TonB-dependent receptor, plug domain"/>
    <property type="match status" value="1"/>
</dbReference>
<dbReference type="InterPro" id="IPR023997">
    <property type="entry name" value="TonB-dep_OMP_SusC/RagA_CS"/>
</dbReference>
<dbReference type="InterPro" id="IPR000531">
    <property type="entry name" value="Beta-barrel_TonB"/>
</dbReference>
<dbReference type="NCBIfam" id="TIGR04057">
    <property type="entry name" value="SusC_RagA_signa"/>
    <property type="match status" value="1"/>
</dbReference>
<dbReference type="GO" id="GO:0009279">
    <property type="term" value="C:cell outer membrane"/>
    <property type="evidence" value="ECO:0007669"/>
    <property type="project" value="UniProtKB-SubCell"/>
</dbReference>
<dbReference type="OrthoDB" id="9768177at2"/>
<evidence type="ECO:0000313" key="14">
    <source>
        <dbReference type="Proteomes" id="UP000220133"/>
    </source>
</evidence>
<proteinExistence type="inferred from homology"/>
<evidence type="ECO:0000256" key="10">
    <source>
        <dbReference type="SAM" id="SignalP"/>
    </source>
</evidence>
<dbReference type="InterPro" id="IPR012910">
    <property type="entry name" value="Plug_dom"/>
</dbReference>
<dbReference type="InterPro" id="IPR039426">
    <property type="entry name" value="TonB-dep_rcpt-like"/>
</dbReference>
<dbReference type="AlphaFoldDB" id="A0A291QRH8"/>
<dbReference type="Pfam" id="PF00593">
    <property type="entry name" value="TonB_dep_Rec_b-barrel"/>
    <property type="match status" value="1"/>
</dbReference>
<keyword evidence="14" id="KW-1185">Reference proteome</keyword>
<dbReference type="RefSeq" id="WP_098192891.1">
    <property type="nucleotide sequence ID" value="NZ_CP023777.1"/>
</dbReference>
<sequence>MIKTRLLQTFLFCSLWLLLASIANAQSRTLSGKVLDENGGGIPGATVQIKGTSSGTSTDDKGAFKLTLPANANTLIVSFIGYKKLEVDVKGKSEVTVNMELENTTLSDVVVVGYGTARKKDLTGSVASVKAKDFNKGVLAAPDQLIQGKVAGLMVINNSGAPGGATTVRIRGNSSLRSGNQPLYVVDGVPLDGRTAKPAFTGAVGTTPDSNPLNFINSFDVASMEVLKDASATAIYGSRGSNGVVMITTKQGVPGPAAVDVNYSVGFSNLLKKLDVLSASEYRKALSDYSLTNGDYGADVDALDAITRTGITQNINVAVSGGNETSRYRASFGYLDQEGIVKKSGFKKYTANMNGRFNFIDNRAGLDYSLLASHSTENLAPISNDAGFRGSLITQALQWNPTRALYNPDGSFNILDDGSAVNPAAMSAANDDVVNINGILGSISPYFKFNDNLEYRFIYSINHQVGEREAQLASFINIPGILGKGQAFYATNTLTAQLFTHTLNFNKQLNPNWHLGAVVGYEYQKYDYKGRGLTANTFTTDAIAYIDALQDAPQVNTSINSFRNPTSEIQSVFGRVNLNWMDKYLLTATLRADGSSKFGENNRYGYFPSFAAKWVTSNEEFLKGNQFFNYLALRAGWGITGNQEFPAGASQEQYGTTNSGSAGLNNVANPDLKWESTKQLNVGLDFNLWDYRISGSVDYFHRNTTNLLFNLPTILPAPASTYWINVPANIINKGVEFVVRAEVVKSNDFNWAVGVNATFLKNELTNYDGAPLLTGAINGQGVTGASVQRIANDYPLNTFYVRNFEGFDKDGLSMYTDDGALFMKSNPNPKTLLGINTELNYKKWTLLASAHGAFGYEIYNNTANTVLPINGLGNTNVAKKLIGNGENLSNAIATSSRYLENGNFLKMDNITLSYNLGDVSKFKNASIFVTGQNLFIITKYSGFDPEVNTDKSLNGVTSLGIEYGPYPTARTVQVGVNFRL</sequence>
<evidence type="ECO:0000256" key="7">
    <source>
        <dbReference type="ARBA" id="ARBA00023237"/>
    </source>
</evidence>
<dbReference type="NCBIfam" id="TIGR04056">
    <property type="entry name" value="OMP_RagA_SusC"/>
    <property type="match status" value="1"/>
</dbReference>
<dbReference type="EMBL" id="CP023777">
    <property type="protein sequence ID" value="ATL46503.1"/>
    <property type="molecule type" value="Genomic_DNA"/>
</dbReference>
<keyword evidence="6 8" id="KW-0472">Membrane</keyword>
<keyword evidence="3 8" id="KW-1134">Transmembrane beta strand</keyword>
<keyword evidence="5 9" id="KW-0798">TonB box</keyword>
<dbReference type="InterPro" id="IPR008969">
    <property type="entry name" value="CarboxyPept-like_regulatory"/>
</dbReference>
<evidence type="ECO:0000313" key="13">
    <source>
        <dbReference type="EMBL" id="ATL46503.1"/>
    </source>
</evidence>
<evidence type="ECO:0000256" key="1">
    <source>
        <dbReference type="ARBA" id="ARBA00004571"/>
    </source>
</evidence>
<evidence type="ECO:0000256" key="8">
    <source>
        <dbReference type="PROSITE-ProRule" id="PRU01360"/>
    </source>
</evidence>
<keyword evidence="7 8" id="KW-0998">Cell outer membrane</keyword>
<evidence type="ECO:0000259" key="12">
    <source>
        <dbReference type="Pfam" id="PF07715"/>
    </source>
</evidence>
<dbReference type="Gene3D" id="2.60.40.1120">
    <property type="entry name" value="Carboxypeptidase-like, regulatory domain"/>
    <property type="match status" value="1"/>
</dbReference>
<keyword evidence="10" id="KW-0732">Signal</keyword>
<evidence type="ECO:0000259" key="11">
    <source>
        <dbReference type="Pfam" id="PF00593"/>
    </source>
</evidence>
<dbReference type="InterPro" id="IPR023996">
    <property type="entry name" value="TonB-dep_OMP_SusC/RagA"/>
</dbReference>
<name>A0A291QRH8_9BACT</name>
<evidence type="ECO:0000256" key="9">
    <source>
        <dbReference type="RuleBase" id="RU003357"/>
    </source>
</evidence>
<evidence type="ECO:0000256" key="6">
    <source>
        <dbReference type="ARBA" id="ARBA00023136"/>
    </source>
</evidence>
<comment type="similarity">
    <text evidence="8 9">Belongs to the TonB-dependent receptor family.</text>
</comment>
<evidence type="ECO:0000256" key="3">
    <source>
        <dbReference type="ARBA" id="ARBA00022452"/>
    </source>
</evidence>
<dbReference type="SUPFAM" id="SSF49464">
    <property type="entry name" value="Carboxypeptidase regulatory domain-like"/>
    <property type="match status" value="1"/>
</dbReference>
<accession>A0A291QRH8</accession>
<reference evidence="13 14" key="1">
    <citation type="submission" date="2017-10" db="EMBL/GenBank/DDBJ databases">
        <title>Paenichitinophaga pekingensis gen. nov., sp. nov., isolated from activated sludge.</title>
        <authorList>
            <person name="Jin D."/>
            <person name="Kong X."/>
            <person name="Deng Y."/>
            <person name="Bai Z."/>
        </authorList>
    </citation>
    <scope>NUCLEOTIDE SEQUENCE [LARGE SCALE GENOMIC DNA]</scope>
    <source>
        <strain evidence="13 14">13</strain>
    </source>
</reference>
<feature type="signal peptide" evidence="10">
    <location>
        <begin position="1"/>
        <end position="25"/>
    </location>
</feature>
<keyword evidence="4 8" id="KW-0812">Transmembrane</keyword>
<dbReference type="PROSITE" id="PS52016">
    <property type="entry name" value="TONB_DEPENDENT_REC_3"/>
    <property type="match status" value="1"/>
</dbReference>
<dbReference type="SUPFAM" id="SSF56935">
    <property type="entry name" value="Porins"/>
    <property type="match status" value="1"/>
</dbReference>
<feature type="domain" description="TonB-dependent receptor plug" evidence="12">
    <location>
        <begin position="119"/>
        <end position="244"/>
    </location>
</feature>
<feature type="domain" description="TonB-dependent receptor-like beta-barrel" evidence="11">
    <location>
        <begin position="431"/>
        <end position="934"/>
    </location>
</feature>
<dbReference type="Proteomes" id="UP000220133">
    <property type="component" value="Chromosome"/>
</dbReference>
<gene>
    <name evidence="13" type="ORF">COR50_04555</name>
</gene>
<protein>
    <submittedName>
        <fullName evidence="13">SusC/RagA family TonB-linked outer membrane protein</fullName>
    </submittedName>
</protein>
<feature type="chain" id="PRO_5012990921" evidence="10">
    <location>
        <begin position="26"/>
        <end position="980"/>
    </location>
</feature>
<evidence type="ECO:0000256" key="2">
    <source>
        <dbReference type="ARBA" id="ARBA00022448"/>
    </source>
</evidence>
<comment type="subcellular location">
    <subcellularLocation>
        <location evidence="1 8">Cell outer membrane</location>
        <topology evidence="1 8">Multi-pass membrane protein</topology>
    </subcellularLocation>
</comment>
<dbReference type="Pfam" id="PF07715">
    <property type="entry name" value="Plug"/>
    <property type="match status" value="1"/>
</dbReference>
<dbReference type="InterPro" id="IPR036942">
    <property type="entry name" value="Beta-barrel_TonB_sf"/>
</dbReference>
<keyword evidence="2 8" id="KW-0813">Transport</keyword>
<dbReference type="KEGG" id="cbae:COR50_04555"/>
<dbReference type="Gene3D" id="2.40.170.20">
    <property type="entry name" value="TonB-dependent receptor, beta-barrel domain"/>
    <property type="match status" value="1"/>
</dbReference>
<evidence type="ECO:0000256" key="4">
    <source>
        <dbReference type="ARBA" id="ARBA00022692"/>
    </source>
</evidence>